<reference evidence="1" key="2">
    <citation type="journal article" date="2015" name="Fish Shellfish Immunol.">
        <title>Early steps in the European eel (Anguilla anguilla)-Vibrio vulnificus interaction in the gills: Role of the RtxA13 toxin.</title>
        <authorList>
            <person name="Callol A."/>
            <person name="Pajuelo D."/>
            <person name="Ebbesson L."/>
            <person name="Teles M."/>
            <person name="MacKenzie S."/>
            <person name="Amaro C."/>
        </authorList>
    </citation>
    <scope>NUCLEOTIDE SEQUENCE</scope>
</reference>
<protein>
    <submittedName>
        <fullName evidence="1">Uncharacterized protein</fullName>
    </submittedName>
</protein>
<proteinExistence type="predicted"/>
<accession>A0A0E9TLU9</accession>
<reference evidence="1" key="1">
    <citation type="submission" date="2014-11" db="EMBL/GenBank/DDBJ databases">
        <authorList>
            <person name="Amaro Gonzalez C."/>
        </authorList>
    </citation>
    <scope>NUCLEOTIDE SEQUENCE</scope>
</reference>
<evidence type="ECO:0000313" key="1">
    <source>
        <dbReference type="EMBL" id="JAH54669.1"/>
    </source>
</evidence>
<name>A0A0E9TLU9_ANGAN</name>
<dbReference type="EMBL" id="GBXM01053908">
    <property type="protein sequence ID" value="JAH54669.1"/>
    <property type="molecule type" value="Transcribed_RNA"/>
</dbReference>
<organism evidence="1">
    <name type="scientific">Anguilla anguilla</name>
    <name type="common">European freshwater eel</name>
    <name type="synonym">Muraena anguilla</name>
    <dbReference type="NCBI Taxonomy" id="7936"/>
    <lineage>
        <taxon>Eukaryota</taxon>
        <taxon>Metazoa</taxon>
        <taxon>Chordata</taxon>
        <taxon>Craniata</taxon>
        <taxon>Vertebrata</taxon>
        <taxon>Euteleostomi</taxon>
        <taxon>Actinopterygii</taxon>
        <taxon>Neopterygii</taxon>
        <taxon>Teleostei</taxon>
        <taxon>Anguilliformes</taxon>
        <taxon>Anguillidae</taxon>
        <taxon>Anguilla</taxon>
    </lineage>
</organism>
<dbReference type="AlphaFoldDB" id="A0A0E9TLU9"/>
<sequence length="45" mass="5096">MLVSKVRRKHRQICSAVASVRNLNKSGILHGKKKFYDNVKLASDV</sequence>